<dbReference type="PANTHER" id="PTHR32401">
    <property type="entry name" value="CONCANAVALIN A-LIKE LECTIN FAMILY PROTEIN"/>
    <property type="match status" value="1"/>
</dbReference>
<sequence length="259" mass="28781">MKPIKPTSAVVKKTKSNPIKQTPVVKKTKSNPIKQTPVVKKTTISQFKNVTSKETPKETTVEKGDDINYGEIHFLSEDYKTNGCTKFLQGIFILTPHLRNQVGSVWNGFAFILQTNGTNSLKNGGGFLGYDRMENGVIAIEFDTFHNSDFGDPSSQHISIQIPDANGCLSVNHRFSLACQSFLYPIDNGIDRSVDIIYNSKSLSITILIDKVTILSQVKFSKPLPKYAYYGFTSGTGDCFQTHTIKSCKFTSVLSQMEE</sequence>
<reference evidence="5 6" key="1">
    <citation type="submission" date="2023-11" db="EMBL/GenBank/DDBJ databases">
        <title>Dfirmibasis_genome.</title>
        <authorList>
            <person name="Edelbroek B."/>
            <person name="Kjellin J."/>
            <person name="Jerlstrom-Hultqvist J."/>
            <person name="Soderbom F."/>
        </authorList>
    </citation>
    <scope>NUCLEOTIDE SEQUENCE [LARGE SCALE GENOMIC DNA]</scope>
    <source>
        <strain evidence="5 6">TNS-C-14</strain>
    </source>
</reference>
<comment type="caution">
    <text evidence="5">The sequence shown here is derived from an EMBL/GenBank/DDBJ whole genome shotgun (WGS) entry which is preliminary data.</text>
</comment>
<accession>A0AAN7TY47</accession>
<proteinExistence type="inferred from homology"/>
<dbReference type="GO" id="GO:0030246">
    <property type="term" value="F:carbohydrate binding"/>
    <property type="evidence" value="ECO:0007669"/>
    <property type="project" value="UniProtKB-KW"/>
</dbReference>
<dbReference type="Proteomes" id="UP001344447">
    <property type="component" value="Unassembled WGS sequence"/>
</dbReference>
<feature type="domain" description="Legume lectin" evidence="4">
    <location>
        <begin position="63"/>
        <end position="253"/>
    </location>
</feature>
<dbReference type="Pfam" id="PF00139">
    <property type="entry name" value="Lectin_legB"/>
    <property type="match status" value="1"/>
</dbReference>
<dbReference type="CDD" id="cd01951">
    <property type="entry name" value="lectin_L-type"/>
    <property type="match status" value="1"/>
</dbReference>
<dbReference type="Gene3D" id="2.60.120.200">
    <property type="match status" value="1"/>
</dbReference>
<evidence type="ECO:0000256" key="1">
    <source>
        <dbReference type="ARBA" id="ARBA00007606"/>
    </source>
</evidence>
<name>A0AAN7TY47_9MYCE</name>
<evidence type="ECO:0000256" key="3">
    <source>
        <dbReference type="SAM" id="MobiDB-lite"/>
    </source>
</evidence>
<comment type="similarity">
    <text evidence="1">Belongs to the leguminous lectin family.</text>
</comment>
<evidence type="ECO:0000313" key="5">
    <source>
        <dbReference type="EMBL" id="KAK5577300.1"/>
    </source>
</evidence>
<dbReference type="InterPro" id="IPR050258">
    <property type="entry name" value="Leguminous_Lectin"/>
</dbReference>
<dbReference type="PANTHER" id="PTHR32401:SF49">
    <property type="entry name" value="OS10G0129200 PROTEIN"/>
    <property type="match status" value="1"/>
</dbReference>
<protein>
    <recommendedName>
        <fullName evidence="4">Legume lectin domain-containing protein</fullName>
    </recommendedName>
</protein>
<evidence type="ECO:0000256" key="2">
    <source>
        <dbReference type="ARBA" id="ARBA00022734"/>
    </source>
</evidence>
<keyword evidence="6" id="KW-1185">Reference proteome</keyword>
<dbReference type="InterPro" id="IPR056573">
    <property type="entry name" value="Lectin_L-type_dom"/>
</dbReference>
<evidence type="ECO:0000259" key="4">
    <source>
        <dbReference type="Pfam" id="PF00139"/>
    </source>
</evidence>
<keyword evidence="2" id="KW-0430">Lectin</keyword>
<dbReference type="InterPro" id="IPR001220">
    <property type="entry name" value="Legume_lectin_dom"/>
</dbReference>
<feature type="region of interest" description="Disordered" evidence="3">
    <location>
        <begin position="1"/>
        <end position="32"/>
    </location>
</feature>
<dbReference type="EMBL" id="JAVFKY010000004">
    <property type="protein sequence ID" value="KAK5577300.1"/>
    <property type="molecule type" value="Genomic_DNA"/>
</dbReference>
<organism evidence="5 6">
    <name type="scientific">Dictyostelium firmibasis</name>
    <dbReference type="NCBI Taxonomy" id="79012"/>
    <lineage>
        <taxon>Eukaryota</taxon>
        <taxon>Amoebozoa</taxon>
        <taxon>Evosea</taxon>
        <taxon>Eumycetozoa</taxon>
        <taxon>Dictyostelia</taxon>
        <taxon>Dictyosteliales</taxon>
        <taxon>Dictyosteliaceae</taxon>
        <taxon>Dictyostelium</taxon>
    </lineage>
</organism>
<gene>
    <name evidence="5" type="ORF">RB653_002241</name>
</gene>
<evidence type="ECO:0000313" key="6">
    <source>
        <dbReference type="Proteomes" id="UP001344447"/>
    </source>
</evidence>
<dbReference type="AlphaFoldDB" id="A0AAN7TY47"/>
<dbReference type="SUPFAM" id="SSF49899">
    <property type="entry name" value="Concanavalin A-like lectins/glucanases"/>
    <property type="match status" value="1"/>
</dbReference>
<dbReference type="InterPro" id="IPR013320">
    <property type="entry name" value="ConA-like_dom_sf"/>
</dbReference>